<dbReference type="Pfam" id="PF04020">
    <property type="entry name" value="Phage_holin_4_2"/>
    <property type="match status" value="1"/>
</dbReference>
<sequence length="112" mass="12197">MNLIVRLIITAAVAFGLSYILPGVHINSFATALILAVVLGILNAVVKPILVILTFPITILTLGLFMLVINFLIIYFAERVVEGFSVDGFWWAIIFSFLLSLVTSILSGGEKD</sequence>
<dbReference type="AlphaFoldDB" id="A0A9X2JE15"/>
<accession>A0A9X2JE15</accession>
<evidence type="ECO:0000313" key="2">
    <source>
        <dbReference type="EMBL" id="MCO4294713.1"/>
    </source>
</evidence>
<organism evidence="2 3">
    <name type="scientific">Solitalea agri</name>
    <dbReference type="NCBI Taxonomy" id="2953739"/>
    <lineage>
        <taxon>Bacteria</taxon>
        <taxon>Pseudomonadati</taxon>
        <taxon>Bacteroidota</taxon>
        <taxon>Sphingobacteriia</taxon>
        <taxon>Sphingobacteriales</taxon>
        <taxon>Sphingobacteriaceae</taxon>
        <taxon>Solitalea</taxon>
    </lineage>
</organism>
<dbReference type="Proteomes" id="UP001155182">
    <property type="component" value="Unassembled WGS sequence"/>
</dbReference>
<feature type="transmembrane region" description="Helical" evidence="1">
    <location>
        <begin position="53"/>
        <end position="77"/>
    </location>
</feature>
<evidence type="ECO:0000313" key="3">
    <source>
        <dbReference type="Proteomes" id="UP001155182"/>
    </source>
</evidence>
<feature type="transmembrane region" description="Helical" evidence="1">
    <location>
        <begin position="89"/>
        <end position="109"/>
    </location>
</feature>
<comment type="caution">
    <text evidence="2">The sequence shown here is derived from an EMBL/GenBank/DDBJ whole genome shotgun (WGS) entry which is preliminary data.</text>
</comment>
<keyword evidence="1" id="KW-0472">Membrane</keyword>
<dbReference type="EMBL" id="JAMWYS010000060">
    <property type="protein sequence ID" value="MCO4294713.1"/>
    <property type="molecule type" value="Genomic_DNA"/>
</dbReference>
<dbReference type="RefSeq" id="WP_252589745.1">
    <property type="nucleotide sequence ID" value="NZ_JAMWYS010000060.1"/>
</dbReference>
<keyword evidence="3" id="KW-1185">Reference proteome</keyword>
<keyword evidence="1" id="KW-0812">Transmembrane</keyword>
<protein>
    <submittedName>
        <fullName evidence="2">Phage holin family protein</fullName>
    </submittedName>
</protein>
<proteinExistence type="predicted"/>
<dbReference type="PANTHER" id="PTHR37309:SF1">
    <property type="entry name" value="SLR0284 PROTEIN"/>
    <property type="match status" value="1"/>
</dbReference>
<gene>
    <name evidence="2" type="ORF">NF867_17760</name>
</gene>
<name>A0A9X2JE15_9SPHI</name>
<keyword evidence="1" id="KW-1133">Transmembrane helix</keyword>
<dbReference type="InterPro" id="IPR007165">
    <property type="entry name" value="Phage_holin_4_2"/>
</dbReference>
<evidence type="ECO:0000256" key="1">
    <source>
        <dbReference type="SAM" id="Phobius"/>
    </source>
</evidence>
<dbReference type="PANTHER" id="PTHR37309">
    <property type="entry name" value="SLR0284 PROTEIN"/>
    <property type="match status" value="1"/>
</dbReference>
<feature type="transmembrane region" description="Helical" evidence="1">
    <location>
        <begin position="26"/>
        <end position="46"/>
    </location>
</feature>
<reference evidence="2" key="1">
    <citation type="submission" date="2022-06" db="EMBL/GenBank/DDBJ databases">
        <title>Solitalea sp. MAHUQ-68 isolated from rhizospheric soil.</title>
        <authorList>
            <person name="Huq M.A."/>
        </authorList>
    </citation>
    <scope>NUCLEOTIDE SEQUENCE</scope>
    <source>
        <strain evidence="2">MAHUQ-68</strain>
    </source>
</reference>